<sequence length="254" mass="27731">MRSIWDERMAMIDARAITLMRPGSGEVQTGQHGGRPAAKLGEMLADLEGRAVGILGGRVSSRRLHVMLAHPWYDAVILPWQAGLREGDAWRAYACGLLAEQDVPDPEAESLCIEDAPYGKARLCVAVRHALVQDLQSAADHTGWRLASCVDATSASAGRFLRRLGSDCTLVVVEPGTLTSLVRRQNEWQELTTLRFDFDKPLDSALVVADALSGRPTDLPALLAGFLPSHINVVEEGHWQRLGSPGPRWDEVPI</sequence>
<reference evidence="1 2" key="1">
    <citation type="submission" date="2019-08" db="EMBL/GenBank/DDBJ databases">
        <authorList>
            <person name="Peeters C."/>
        </authorList>
    </citation>
    <scope>NUCLEOTIDE SEQUENCE [LARGE SCALE GENOMIC DNA]</scope>
    <source>
        <strain evidence="1 2">LMG 31010</strain>
    </source>
</reference>
<gene>
    <name evidence="1" type="ORF">PCO31010_03149</name>
</gene>
<dbReference type="EMBL" id="CABPSA010000005">
    <property type="protein sequence ID" value="VVE20767.1"/>
    <property type="molecule type" value="Genomic_DNA"/>
</dbReference>
<evidence type="ECO:0000313" key="1">
    <source>
        <dbReference type="EMBL" id="VVE20767.1"/>
    </source>
</evidence>
<dbReference type="Proteomes" id="UP000343335">
    <property type="component" value="Unassembled WGS sequence"/>
</dbReference>
<organism evidence="1 2">
    <name type="scientific">Pandoraea commovens</name>
    <dbReference type="NCBI Taxonomy" id="2508289"/>
    <lineage>
        <taxon>Bacteria</taxon>
        <taxon>Pseudomonadati</taxon>
        <taxon>Pseudomonadota</taxon>
        <taxon>Betaproteobacteria</taxon>
        <taxon>Burkholderiales</taxon>
        <taxon>Burkholderiaceae</taxon>
        <taxon>Pandoraea</taxon>
    </lineage>
</organism>
<proteinExistence type="predicted"/>
<name>A0A5E4W705_9BURK</name>
<evidence type="ECO:0000313" key="2">
    <source>
        <dbReference type="Proteomes" id="UP000343335"/>
    </source>
</evidence>
<dbReference type="AlphaFoldDB" id="A0A5E4W705"/>
<accession>A0A5E4W705</accession>
<protein>
    <submittedName>
        <fullName evidence="1">Uncharacterized protein</fullName>
    </submittedName>
</protein>